<dbReference type="InterPro" id="IPR017441">
    <property type="entry name" value="Protein_kinase_ATP_BS"/>
</dbReference>
<dbReference type="Pfam" id="PF00069">
    <property type="entry name" value="Pkinase"/>
    <property type="match status" value="1"/>
</dbReference>
<reference evidence="6 7" key="1">
    <citation type="journal article" date="2019" name="New Phytol.">
        <title>Comparative genomics reveals unique wood-decay strategies and fruiting body development in the Schizophyllaceae.</title>
        <authorList>
            <person name="Almasi E."/>
            <person name="Sahu N."/>
            <person name="Krizsan K."/>
            <person name="Balint B."/>
            <person name="Kovacs G.M."/>
            <person name="Kiss B."/>
            <person name="Cseklye J."/>
            <person name="Drula E."/>
            <person name="Henrissat B."/>
            <person name="Nagy I."/>
            <person name="Chovatia M."/>
            <person name="Adam C."/>
            <person name="LaButti K."/>
            <person name="Lipzen A."/>
            <person name="Riley R."/>
            <person name="Grigoriev I.V."/>
            <person name="Nagy L.G."/>
        </authorList>
    </citation>
    <scope>NUCLEOTIDE SEQUENCE [LARGE SCALE GENOMIC DNA]</scope>
    <source>
        <strain evidence="6 7">NL-1724</strain>
    </source>
</reference>
<keyword evidence="4" id="KW-0723">Serine/threonine-protein kinase</keyword>
<dbReference type="PROSITE" id="PS50011">
    <property type="entry name" value="PROTEIN_KINASE_DOM"/>
    <property type="match status" value="1"/>
</dbReference>
<dbReference type="Gene3D" id="1.10.510.10">
    <property type="entry name" value="Transferase(Phosphotransferase) domain 1"/>
    <property type="match status" value="1"/>
</dbReference>
<sequence length="478" mass="52421">MPSRLSDLLPDFAGMTVDRFHLLERLGKGSFASVYSCVDVSLPKTESPQYAIKCMLAPETGSKHEEALDRELELHARVSSHPNIVTLHDVIWAGPYVFMILDLCDCELVAAIEGDNFHEQDDRVTGAFLQLLGAVEYCHDNDVFHRDLKPENILYSYSTGQVYLADFGLSSEEKFSCTRGCGTGHYMSPECIGEDVSVLTYSNSANDVWALGVIFVNILSKRRPWHKAVMRDPCFAAFVNNPDWIYDSLPVSSSASAIVKRVFEVDPLRRLCLPEFRRSVVEVDTFFKPELEPEAQAHDDVVRKDAAQSFADAAPGGYSPALRSVEQKRVALADSPKGRGPPLVDVRLNAGLVPATFATSEIISSMRLSATGDSYAGDALLSSAGSSYDLVTPMGHTVDRGCIATTTNMASFAPSMPPAGIDPARERQRMIGDMAERLKGLEVRSRAVGDALDARIQKNRALLCRLIGQYGQFRSGVL</sequence>
<keyword evidence="7" id="KW-1185">Reference proteome</keyword>
<dbReference type="GO" id="GO:0044773">
    <property type="term" value="P:mitotic DNA damage checkpoint signaling"/>
    <property type="evidence" value="ECO:0007669"/>
    <property type="project" value="TreeGrafter"/>
</dbReference>
<accession>A0A550C8S3</accession>
<protein>
    <submittedName>
        <fullName evidence="6">Kinase-like domain-containing protein</fullName>
    </submittedName>
</protein>
<dbReference type="PROSITE" id="PS00108">
    <property type="entry name" value="PROTEIN_KINASE_ST"/>
    <property type="match status" value="1"/>
</dbReference>
<comment type="similarity">
    <text evidence="4">Belongs to the protein kinase superfamily.</text>
</comment>
<evidence type="ECO:0000256" key="3">
    <source>
        <dbReference type="PROSITE-ProRule" id="PRU10141"/>
    </source>
</evidence>
<dbReference type="GO" id="GO:0005737">
    <property type="term" value="C:cytoplasm"/>
    <property type="evidence" value="ECO:0007669"/>
    <property type="project" value="TreeGrafter"/>
</dbReference>
<evidence type="ECO:0000313" key="6">
    <source>
        <dbReference type="EMBL" id="TRM61210.1"/>
    </source>
</evidence>
<dbReference type="OrthoDB" id="541276at2759"/>
<dbReference type="EMBL" id="VDMD01000017">
    <property type="protein sequence ID" value="TRM61210.1"/>
    <property type="molecule type" value="Genomic_DNA"/>
</dbReference>
<dbReference type="AlphaFoldDB" id="A0A550C8S3"/>
<dbReference type="Proteomes" id="UP000320762">
    <property type="component" value="Unassembled WGS sequence"/>
</dbReference>
<proteinExistence type="inferred from homology"/>
<gene>
    <name evidence="6" type="ORF">BD626DRAFT_83754</name>
</gene>
<feature type="binding site" evidence="3">
    <location>
        <position position="53"/>
    </location>
    <ligand>
        <name>ATP</name>
        <dbReference type="ChEBI" id="CHEBI:30616"/>
    </ligand>
</feature>
<keyword evidence="2 3" id="KW-0067">ATP-binding</keyword>
<keyword evidence="6" id="KW-0418">Kinase</keyword>
<keyword evidence="6" id="KW-0808">Transferase</keyword>
<dbReference type="GO" id="GO:0005524">
    <property type="term" value="F:ATP binding"/>
    <property type="evidence" value="ECO:0007669"/>
    <property type="project" value="UniProtKB-UniRule"/>
</dbReference>
<dbReference type="InterPro" id="IPR000719">
    <property type="entry name" value="Prot_kinase_dom"/>
</dbReference>
<feature type="domain" description="Protein kinase" evidence="5">
    <location>
        <begin position="20"/>
        <end position="287"/>
    </location>
</feature>
<dbReference type="GO" id="GO:0004674">
    <property type="term" value="F:protein serine/threonine kinase activity"/>
    <property type="evidence" value="ECO:0007669"/>
    <property type="project" value="UniProtKB-KW"/>
</dbReference>
<evidence type="ECO:0000259" key="5">
    <source>
        <dbReference type="PROSITE" id="PS50011"/>
    </source>
</evidence>
<dbReference type="PROSITE" id="PS00107">
    <property type="entry name" value="PROTEIN_KINASE_ATP"/>
    <property type="match status" value="1"/>
</dbReference>
<organism evidence="6 7">
    <name type="scientific">Schizophyllum amplum</name>
    <dbReference type="NCBI Taxonomy" id="97359"/>
    <lineage>
        <taxon>Eukaryota</taxon>
        <taxon>Fungi</taxon>
        <taxon>Dikarya</taxon>
        <taxon>Basidiomycota</taxon>
        <taxon>Agaricomycotina</taxon>
        <taxon>Agaricomycetes</taxon>
        <taxon>Agaricomycetidae</taxon>
        <taxon>Agaricales</taxon>
        <taxon>Schizophyllaceae</taxon>
        <taxon>Schizophyllum</taxon>
    </lineage>
</organism>
<dbReference type="PANTHER" id="PTHR44167">
    <property type="entry name" value="OVARIAN-SPECIFIC SERINE/THREONINE-PROTEIN KINASE LOK-RELATED"/>
    <property type="match status" value="1"/>
</dbReference>
<dbReference type="PANTHER" id="PTHR44167:SF24">
    <property type="entry name" value="SERINE_THREONINE-PROTEIN KINASE CHK2"/>
    <property type="match status" value="1"/>
</dbReference>
<name>A0A550C8S3_9AGAR</name>
<comment type="caution">
    <text evidence="6">The sequence shown here is derived from an EMBL/GenBank/DDBJ whole genome shotgun (WGS) entry which is preliminary data.</text>
</comment>
<evidence type="ECO:0000313" key="7">
    <source>
        <dbReference type="Proteomes" id="UP000320762"/>
    </source>
</evidence>
<dbReference type="SMART" id="SM00220">
    <property type="entry name" value="S_TKc"/>
    <property type="match status" value="1"/>
</dbReference>
<dbReference type="GO" id="GO:0005634">
    <property type="term" value="C:nucleus"/>
    <property type="evidence" value="ECO:0007669"/>
    <property type="project" value="TreeGrafter"/>
</dbReference>
<evidence type="ECO:0000256" key="2">
    <source>
        <dbReference type="ARBA" id="ARBA00022840"/>
    </source>
</evidence>
<evidence type="ECO:0000256" key="1">
    <source>
        <dbReference type="ARBA" id="ARBA00022741"/>
    </source>
</evidence>
<evidence type="ECO:0000256" key="4">
    <source>
        <dbReference type="RuleBase" id="RU000304"/>
    </source>
</evidence>
<keyword evidence="1 3" id="KW-0547">Nucleotide-binding</keyword>
<dbReference type="InterPro" id="IPR011009">
    <property type="entry name" value="Kinase-like_dom_sf"/>
</dbReference>
<dbReference type="STRING" id="97359.A0A550C8S3"/>
<dbReference type="SUPFAM" id="SSF56112">
    <property type="entry name" value="Protein kinase-like (PK-like)"/>
    <property type="match status" value="1"/>
</dbReference>
<dbReference type="InterPro" id="IPR008271">
    <property type="entry name" value="Ser/Thr_kinase_AS"/>
</dbReference>